<keyword evidence="2" id="KW-0472">Membrane</keyword>
<feature type="region of interest" description="Disordered" evidence="1">
    <location>
        <begin position="169"/>
        <end position="201"/>
    </location>
</feature>
<evidence type="ECO:0000313" key="3">
    <source>
        <dbReference type="EMBL" id="MBW0132470.1"/>
    </source>
</evidence>
<gene>
    <name evidence="3" type="ORF">I4I82_33020</name>
</gene>
<evidence type="ECO:0000256" key="1">
    <source>
        <dbReference type="SAM" id="MobiDB-lite"/>
    </source>
</evidence>
<dbReference type="Proteomes" id="UP000694300">
    <property type="component" value="Unassembled WGS sequence"/>
</dbReference>
<evidence type="ECO:0008006" key="5">
    <source>
        <dbReference type="Google" id="ProtNLM"/>
    </source>
</evidence>
<keyword evidence="2" id="KW-1133">Transmembrane helix</keyword>
<sequence>MTGRTADQRGARVSLPAAGTGSAAGGRIRRAGLALVMVGALSVSVRGQVEAVEPLLGGMSIVLALTNDVAALLALNEVISTSRREVRRWAWAVLVLAGGTAAGLNTWHAIEQGSLPTLWAVVVGVGPVLLAMVLSHLVALVLEDAPPVAAGTALAADPMVGARATVERTAVEPPPAQQPQVHGPRVERAAVSAGSDTSRAGQVQAPALTGPGVHPPLSVVGPRVLPPEAPRAPREGGTDARVTRLEARLRAGEELTGASAAELVGCSPRTGRRLLRQAEDRIAARPVDRDRGTG</sequence>
<evidence type="ECO:0000313" key="4">
    <source>
        <dbReference type="Proteomes" id="UP000694300"/>
    </source>
</evidence>
<protein>
    <recommendedName>
        <fullName evidence="5">DUF2637 domain-containing protein</fullName>
    </recommendedName>
</protein>
<accession>A0ABS6UJP6</accession>
<reference evidence="3 4" key="1">
    <citation type="submission" date="2020-11" db="EMBL/GenBank/DDBJ databases">
        <title>Pseudonocardia abyssalis sp. nov. and Pseudonocardia oceani sp. nov., description and phylogenomic analysis of two novel actinomycetes isolated from the deep Southern Ocean.</title>
        <authorList>
            <person name="Parra J."/>
        </authorList>
    </citation>
    <scope>NUCLEOTIDE SEQUENCE [LARGE SCALE GENOMIC DNA]</scope>
    <source>
        <strain evidence="4">KRD185</strain>
    </source>
</reference>
<feature type="transmembrane region" description="Helical" evidence="2">
    <location>
        <begin position="88"/>
        <end position="110"/>
    </location>
</feature>
<keyword evidence="2" id="KW-0812">Transmembrane</keyword>
<proteinExistence type="predicted"/>
<evidence type="ECO:0000256" key="2">
    <source>
        <dbReference type="SAM" id="Phobius"/>
    </source>
</evidence>
<organism evidence="3 4">
    <name type="scientific">Pseudonocardia oceani</name>
    <dbReference type="NCBI Taxonomy" id="2792013"/>
    <lineage>
        <taxon>Bacteria</taxon>
        <taxon>Bacillati</taxon>
        <taxon>Actinomycetota</taxon>
        <taxon>Actinomycetes</taxon>
        <taxon>Pseudonocardiales</taxon>
        <taxon>Pseudonocardiaceae</taxon>
        <taxon>Pseudonocardia</taxon>
    </lineage>
</organism>
<comment type="caution">
    <text evidence="3">The sequence shown here is derived from an EMBL/GenBank/DDBJ whole genome shotgun (WGS) entry which is preliminary data.</text>
</comment>
<keyword evidence="4" id="KW-1185">Reference proteome</keyword>
<dbReference type="EMBL" id="JADQDF010000002">
    <property type="protein sequence ID" value="MBW0132470.1"/>
    <property type="molecule type" value="Genomic_DNA"/>
</dbReference>
<dbReference type="RefSeq" id="WP_218590547.1">
    <property type="nucleotide sequence ID" value="NZ_JADQDE010000015.1"/>
</dbReference>
<name>A0ABS6UJP6_9PSEU</name>
<feature type="transmembrane region" description="Helical" evidence="2">
    <location>
        <begin position="116"/>
        <end position="142"/>
    </location>
</feature>